<organism evidence="3 4">
    <name type="scientific">Halorubrum salipaludis</name>
    <dbReference type="NCBI Taxonomy" id="2032630"/>
    <lineage>
        <taxon>Archaea</taxon>
        <taxon>Methanobacteriati</taxon>
        <taxon>Methanobacteriota</taxon>
        <taxon>Stenosarchaea group</taxon>
        <taxon>Halobacteria</taxon>
        <taxon>Halobacteriales</taxon>
        <taxon>Haloferacaceae</taxon>
        <taxon>Halorubrum</taxon>
    </lineage>
</organism>
<dbReference type="GO" id="GO:0005829">
    <property type="term" value="C:cytosol"/>
    <property type="evidence" value="ECO:0007669"/>
    <property type="project" value="TreeGrafter"/>
</dbReference>
<gene>
    <name evidence="3" type="ORF">CK500_01300</name>
</gene>
<dbReference type="GO" id="GO:0005524">
    <property type="term" value="F:ATP binding"/>
    <property type="evidence" value="ECO:0007669"/>
    <property type="project" value="TreeGrafter"/>
</dbReference>
<dbReference type="Gene3D" id="3.40.50.300">
    <property type="entry name" value="P-loop containing nucleotide triphosphate hydrolases"/>
    <property type="match status" value="1"/>
</dbReference>
<dbReference type="OrthoDB" id="31168at2157"/>
<dbReference type="GO" id="GO:0051782">
    <property type="term" value="P:negative regulation of cell division"/>
    <property type="evidence" value="ECO:0007669"/>
    <property type="project" value="TreeGrafter"/>
</dbReference>
<proteinExistence type="predicted"/>
<feature type="compositionally biased region" description="Acidic residues" evidence="1">
    <location>
        <begin position="257"/>
        <end position="272"/>
    </location>
</feature>
<dbReference type="PANTHER" id="PTHR43384">
    <property type="entry name" value="SEPTUM SITE-DETERMINING PROTEIN MIND HOMOLOG, CHLOROPLASTIC-RELATED"/>
    <property type="match status" value="1"/>
</dbReference>
<dbReference type="InterPro" id="IPR002586">
    <property type="entry name" value="CobQ/CobB/MinD/ParA_Nub-bd_dom"/>
</dbReference>
<accession>A0A2A2FKP3</accession>
<feature type="domain" description="CobQ/CobB/MinD/ParA nucleotide binding" evidence="2">
    <location>
        <begin position="6"/>
        <end position="212"/>
    </location>
</feature>
<evidence type="ECO:0000313" key="3">
    <source>
        <dbReference type="EMBL" id="PAU85334.1"/>
    </source>
</evidence>
<dbReference type="EMBL" id="NSKC01000001">
    <property type="protein sequence ID" value="PAU85334.1"/>
    <property type="molecule type" value="Genomic_DNA"/>
</dbReference>
<protein>
    <submittedName>
        <fullName evidence="3">Cobyrinic acid ac-diamide synthase</fullName>
    </submittedName>
</protein>
<sequence length="579" mass="57686">MATVYAVASAKGGVGKTTTTAAVATLLADSGADVVAIDADLGMANLAAAVGVPPGGITLHDVLAGAADPLDAVHEGPAGLRVVPGAADLDAYAAADPSGLRDVAEAFDDADYVLVDAGAGLSHDSTLPLGLADETLLVSTAERSALGDTEKTRQLTERLGGAVAGAAITRLDPATAASDDPIEAVEGTLDAPVIGRIPEDDAVLRAVESGQSLPVFAPDAPATRAYRDLTRALTGAPIEGPGLAAADVAAEEGTAASEDDSSTDAADEELDAEGSVADADGSDDPDEPAEPADSTEIDEAEGDETAPDEEDIIVADSERAGLGEPGDEEDIIVADESPVDGVDEAEPVGPGESDEPDEFAEPTDDDAVGVEPETADAEPASSGSAADAEADATSDAVVAGGTEAGDVDAVDGETETVGEGHVDGDDLEAMIESDLDAEQFDEEPAEPTPGGESSGDGPTDGAADTDSAEDATAAGPAETESPAEEGPTEPSRGDAPEAGGEPSSPPEPESVPDAETAPEPESAPAPSEGSEPDPDDELAGSVPFRDDDTGTMNTVLSEEEDDEDDEDENGGFFSRLLGR</sequence>
<reference evidence="3 4" key="1">
    <citation type="submission" date="2017-08" db="EMBL/GenBank/DDBJ databases">
        <title>The strain WRN001 was isolated from Binhai saline alkaline soil, Tianjin, China.</title>
        <authorList>
            <person name="Liu D."/>
            <person name="Zhang G."/>
        </authorList>
    </citation>
    <scope>NUCLEOTIDE SEQUENCE [LARGE SCALE GENOMIC DNA]</scope>
    <source>
        <strain evidence="3 4">WN019</strain>
    </source>
</reference>
<dbReference type="RefSeq" id="WP_095635453.1">
    <property type="nucleotide sequence ID" value="NZ_NSKC01000001.1"/>
</dbReference>
<feature type="compositionally biased region" description="Low complexity" evidence="1">
    <location>
        <begin position="377"/>
        <end position="399"/>
    </location>
</feature>
<dbReference type="Pfam" id="PF01656">
    <property type="entry name" value="CbiA"/>
    <property type="match status" value="1"/>
</dbReference>
<dbReference type="AlphaFoldDB" id="A0A2A2FKP3"/>
<dbReference type="PANTHER" id="PTHR43384:SF10">
    <property type="entry name" value="ATPASE INVOLVED IN CHROMOSOME PARTITIONING, PARA_MIND FAMILY"/>
    <property type="match status" value="1"/>
</dbReference>
<feature type="compositionally biased region" description="Low complexity" evidence="1">
    <location>
        <begin position="455"/>
        <end position="474"/>
    </location>
</feature>
<feature type="compositionally biased region" description="Acidic residues" evidence="1">
    <location>
        <begin position="280"/>
        <end position="313"/>
    </location>
</feature>
<evidence type="ECO:0000313" key="4">
    <source>
        <dbReference type="Proteomes" id="UP000218083"/>
    </source>
</evidence>
<name>A0A2A2FKP3_9EURY</name>
<dbReference type="GO" id="GO:0009898">
    <property type="term" value="C:cytoplasmic side of plasma membrane"/>
    <property type="evidence" value="ECO:0007669"/>
    <property type="project" value="TreeGrafter"/>
</dbReference>
<evidence type="ECO:0000259" key="2">
    <source>
        <dbReference type="Pfam" id="PF01656"/>
    </source>
</evidence>
<dbReference type="SUPFAM" id="SSF52540">
    <property type="entry name" value="P-loop containing nucleoside triphosphate hydrolases"/>
    <property type="match status" value="1"/>
</dbReference>
<dbReference type="InterPro" id="IPR050625">
    <property type="entry name" value="ParA/MinD_ATPase"/>
</dbReference>
<feature type="compositionally biased region" description="Acidic residues" evidence="1">
    <location>
        <begin position="325"/>
        <end position="376"/>
    </location>
</feature>
<feature type="compositionally biased region" description="Acidic residues" evidence="1">
    <location>
        <begin position="425"/>
        <end position="445"/>
    </location>
</feature>
<dbReference type="GO" id="GO:0016887">
    <property type="term" value="F:ATP hydrolysis activity"/>
    <property type="evidence" value="ECO:0007669"/>
    <property type="project" value="TreeGrafter"/>
</dbReference>
<comment type="caution">
    <text evidence="3">The sequence shown here is derived from an EMBL/GenBank/DDBJ whole genome shotgun (WGS) entry which is preliminary data.</text>
</comment>
<feature type="region of interest" description="Disordered" evidence="1">
    <location>
        <begin position="248"/>
        <end position="579"/>
    </location>
</feature>
<dbReference type="InterPro" id="IPR027417">
    <property type="entry name" value="P-loop_NTPase"/>
</dbReference>
<feature type="compositionally biased region" description="Acidic residues" evidence="1">
    <location>
        <begin position="557"/>
        <end position="569"/>
    </location>
</feature>
<evidence type="ECO:0000256" key="1">
    <source>
        <dbReference type="SAM" id="MobiDB-lite"/>
    </source>
</evidence>
<dbReference type="Proteomes" id="UP000218083">
    <property type="component" value="Unassembled WGS sequence"/>
</dbReference>
<feature type="compositionally biased region" description="Low complexity" evidence="1">
    <location>
        <begin position="519"/>
        <end position="529"/>
    </location>
</feature>
<feature type="compositionally biased region" description="Acidic residues" evidence="1">
    <location>
        <begin position="405"/>
        <end position="416"/>
    </location>
</feature>
<keyword evidence="4" id="KW-1185">Reference proteome</keyword>